<evidence type="ECO:0000313" key="2">
    <source>
        <dbReference type="Proteomes" id="UP000805193"/>
    </source>
</evidence>
<gene>
    <name evidence="1" type="ORF">HPB47_022358</name>
</gene>
<dbReference type="Proteomes" id="UP000805193">
    <property type="component" value="Unassembled WGS sequence"/>
</dbReference>
<accession>A0AC60QD81</accession>
<reference evidence="1 2" key="1">
    <citation type="journal article" date="2020" name="Cell">
        <title>Large-Scale Comparative Analyses of Tick Genomes Elucidate Their Genetic Diversity and Vector Capacities.</title>
        <authorList>
            <consortium name="Tick Genome and Microbiome Consortium (TIGMIC)"/>
            <person name="Jia N."/>
            <person name="Wang J."/>
            <person name="Shi W."/>
            <person name="Du L."/>
            <person name="Sun Y."/>
            <person name="Zhan W."/>
            <person name="Jiang J.F."/>
            <person name="Wang Q."/>
            <person name="Zhang B."/>
            <person name="Ji P."/>
            <person name="Bell-Sakyi L."/>
            <person name="Cui X.M."/>
            <person name="Yuan T.T."/>
            <person name="Jiang B.G."/>
            <person name="Yang W.F."/>
            <person name="Lam T.T."/>
            <person name="Chang Q.C."/>
            <person name="Ding S.J."/>
            <person name="Wang X.J."/>
            <person name="Zhu J.G."/>
            <person name="Ruan X.D."/>
            <person name="Zhao L."/>
            <person name="Wei J.T."/>
            <person name="Ye R.Z."/>
            <person name="Que T.C."/>
            <person name="Du C.H."/>
            <person name="Zhou Y.H."/>
            <person name="Cheng J.X."/>
            <person name="Dai P.F."/>
            <person name="Guo W.B."/>
            <person name="Han X.H."/>
            <person name="Huang E.J."/>
            <person name="Li L.F."/>
            <person name="Wei W."/>
            <person name="Gao Y.C."/>
            <person name="Liu J.Z."/>
            <person name="Shao H.Z."/>
            <person name="Wang X."/>
            <person name="Wang C.C."/>
            <person name="Yang T.C."/>
            <person name="Huo Q.B."/>
            <person name="Li W."/>
            <person name="Chen H.Y."/>
            <person name="Chen S.E."/>
            <person name="Zhou L.G."/>
            <person name="Ni X.B."/>
            <person name="Tian J.H."/>
            <person name="Sheng Y."/>
            <person name="Liu T."/>
            <person name="Pan Y.S."/>
            <person name="Xia L.Y."/>
            <person name="Li J."/>
            <person name="Zhao F."/>
            <person name="Cao W.C."/>
        </authorList>
    </citation>
    <scope>NUCLEOTIDE SEQUENCE [LARGE SCALE GENOMIC DNA]</scope>
    <source>
        <strain evidence="1">Iper-2018</strain>
    </source>
</reference>
<name>A0AC60QD81_IXOPE</name>
<keyword evidence="2" id="KW-1185">Reference proteome</keyword>
<organism evidence="1 2">
    <name type="scientific">Ixodes persulcatus</name>
    <name type="common">Taiga tick</name>
    <dbReference type="NCBI Taxonomy" id="34615"/>
    <lineage>
        <taxon>Eukaryota</taxon>
        <taxon>Metazoa</taxon>
        <taxon>Ecdysozoa</taxon>
        <taxon>Arthropoda</taxon>
        <taxon>Chelicerata</taxon>
        <taxon>Arachnida</taxon>
        <taxon>Acari</taxon>
        <taxon>Parasitiformes</taxon>
        <taxon>Ixodida</taxon>
        <taxon>Ixodoidea</taxon>
        <taxon>Ixodidae</taxon>
        <taxon>Ixodinae</taxon>
        <taxon>Ixodes</taxon>
    </lineage>
</organism>
<sequence length="231" mass="26472">MDRLRRKRAVIRSAVTRATNELQALLDSSDATAGELTESLKILELKEAALKAVDGEIEDGVDIDHLEEEMESVEAYQVSICRLRTRATFKLDALRTPNIASNALERLQDRDQGHLRSRTISIKLLRLEIRKFEGGLHNWKPFWDQFEGAIHSNPDLSSIDKFRYLTSYLFGRADDSIRGLSITENNYNIAVDLLKNRFGQTQVIIDDHMTRLLNLKKCRHVERRHGSETAV</sequence>
<proteinExistence type="predicted"/>
<comment type="caution">
    <text evidence="1">The sequence shown here is derived from an EMBL/GenBank/DDBJ whole genome shotgun (WGS) entry which is preliminary data.</text>
</comment>
<protein>
    <submittedName>
        <fullName evidence="1">Uncharacterized protein</fullName>
    </submittedName>
</protein>
<dbReference type="EMBL" id="JABSTQ010009288">
    <property type="protein sequence ID" value="KAG0430793.1"/>
    <property type="molecule type" value="Genomic_DNA"/>
</dbReference>
<evidence type="ECO:0000313" key="1">
    <source>
        <dbReference type="EMBL" id="KAG0430793.1"/>
    </source>
</evidence>